<reference evidence="1" key="1">
    <citation type="submission" date="2019-04" db="EMBL/GenBank/DDBJ databases">
        <title>Microbes associate with the intestines of laboratory mice.</title>
        <authorList>
            <person name="Navarre W."/>
            <person name="Wong E."/>
            <person name="Huang K."/>
            <person name="Tropini C."/>
            <person name="Ng K."/>
            <person name="Yu B."/>
        </authorList>
    </citation>
    <scope>NUCLEOTIDE SEQUENCE</scope>
    <source>
        <strain evidence="1">NM04_E33</strain>
    </source>
</reference>
<comment type="caution">
    <text evidence="1">The sequence shown here is derived from an EMBL/GenBank/DDBJ whole genome shotgun (WGS) entry which is preliminary data.</text>
</comment>
<dbReference type="Proteomes" id="UP000306319">
    <property type="component" value="Unassembled WGS sequence"/>
</dbReference>
<dbReference type="EMBL" id="SRYB01000001">
    <property type="protein sequence ID" value="TGY81024.1"/>
    <property type="molecule type" value="Genomic_DNA"/>
</dbReference>
<evidence type="ECO:0000313" key="1">
    <source>
        <dbReference type="EMBL" id="TGY81024.1"/>
    </source>
</evidence>
<evidence type="ECO:0000313" key="2">
    <source>
        <dbReference type="Proteomes" id="UP000306319"/>
    </source>
</evidence>
<gene>
    <name evidence="1" type="ORF">E5331_01185</name>
</gene>
<keyword evidence="2" id="KW-1185">Reference proteome</keyword>
<name>A0AC61RKT4_9BACT</name>
<sequence length="1348" mass="153461">MKTRVIISLKGIKCDSFCNFAKQIYIDMLRTFITYMALFIGILCHAQHLRNYEYAELTCGRINALIQDADGYIWVATENGLNRFDGWNVKSYLFDKNDSTSLRNNIVQFLYVDKNEDLWIGSGSGLQRYSSYSDSFENVRFVDAEKPSVMDMTELSNGEIWAVTNGYGVYRIDAESLLAEKLEDINKLFEMGFMVTIDEDSKHRIWITLNNNRLYYIAPDHKKAVLVEESEFIINTTVDILGNLWYATTDKVYFWNDDVSRFDEVNLSDTNINDITEIISSRDGIIYIVTRNRGLYQIKDKHSKPTLFFYDESFRTDHVYSVCFDSKNGIWMGSHKSGILHLTSNPFKFRFKEITQSISNLITCITEDSSGEIWVSTSDGEIFCFTPEMEIIRVFNTGKSISSIAIDHEGIIWAVSPIGELYKFNKNGELIKNDNIADGLYLTKVLVGKDRRIYIATLRKGLIQIDDNGKLNYVNSSTQLATDRRLGNDYIITLYCDDDGFIWIGHCDGVDCYDPYNNRLIDLNCIEKLRSNVVNAFCRDDNGEMWIGSNNGMYRYNGMTCELQDYNIKDGLQNSMICGIVAADNGDVWFSTYKGLGRLNASTESVITYTSGNGLVDKEFIKSGYLASKSGKMYFAGLSGITYLSANTMPSGNVPGCPVLTRLYVNNEEISANTHFGSNRVADANWHDCTGINLDQEHNSFAMEFSTFGFEDKENIQFEFRILELNNSWQPVMRGENKVSCNYLPSGNYHLEVRANENGIYSPVRKFNISIAPPWYASNSAILMYVILALAFVSFALFIYKRQLNRKKKEEIHEERFRSFINIAHELRSPLSLIVSPLSSLIKSETDTKKKRALMTMSRSVSRIENLVNQILDIRKIEKGQMKLGFIKTDIIILVKNIVDEFEYVASERHITLTFVHDQESLFLWIDPHNFDKIIINLISNAFKFTPDNGSINVTITSNEQEAQIIVEDSGIGLEEGKINKIFERFYQASNETAGYGIGLHLTKMLVDLHHGRLTAENRKGENGSRFIVIVPCGKEHLSENEIINPIQTNTLHERPVIFRDNIVQEVKPNSHAIKRKPRLLIVDDDEDIIMYLQTNMSIEYKVLTAKDGIEAFNIAQTSGIDLIVSDVMMPRMDGFELLKRLKSNARTSIIPIILLTTRAEYETRIKGWDIGAEAFLSKPFNLEELLLLCGNLINGRLRLKGRLSVDKDIDEKIQPVKMKSNDDIFMDKLTAVINENMSNSDFKIEDLADSIGMSRVTLHRRIKGLTGISPVEFVRNIRLAQAAKLLRTCDTNISQVAYAVGFSNPGVFSTAFKNQYGYTPSEYTELSDEQVNILNNSESQNESNNDN</sequence>
<protein>
    <submittedName>
        <fullName evidence="1">Response regulator</fullName>
    </submittedName>
</protein>
<proteinExistence type="predicted"/>
<organism evidence="1 2">
    <name type="scientific">Lepagella muris</name>
    <dbReference type="NCBI Taxonomy" id="3032870"/>
    <lineage>
        <taxon>Bacteria</taxon>
        <taxon>Pseudomonadati</taxon>
        <taxon>Bacteroidota</taxon>
        <taxon>Bacteroidia</taxon>
        <taxon>Bacteroidales</taxon>
        <taxon>Muribaculaceae</taxon>
        <taxon>Lepagella</taxon>
    </lineage>
</organism>
<accession>A0AC61RKT4</accession>